<reference evidence="2 3" key="1">
    <citation type="submission" date="2023-09" db="EMBL/GenBank/DDBJ databases">
        <authorList>
            <person name="Rey-Velasco X."/>
        </authorList>
    </citation>
    <scope>NUCLEOTIDE SEQUENCE [LARGE SCALE GENOMIC DNA]</scope>
    <source>
        <strain evidence="2 3">W345</strain>
    </source>
</reference>
<dbReference type="Proteomes" id="UP001254608">
    <property type="component" value="Unassembled WGS sequence"/>
</dbReference>
<keyword evidence="1" id="KW-0812">Transmembrane</keyword>
<feature type="transmembrane region" description="Helical" evidence="1">
    <location>
        <begin position="46"/>
        <end position="67"/>
    </location>
</feature>
<sequence>MNLLKLANLVLALIGAVLAIVTAVVAILFAANLHLAPELAAELPRLLRFGLSFAAFAVVAGLAAWAQHRVHPWRWVFQLALPAVGVVCALVLWSLATK</sequence>
<protein>
    <submittedName>
        <fullName evidence="2">Uncharacterized protein</fullName>
    </submittedName>
</protein>
<accession>A0ABU2WHL8</accession>
<feature type="transmembrane region" description="Helical" evidence="1">
    <location>
        <begin position="6"/>
        <end position="34"/>
    </location>
</feature>
<keyword evidence="1" id="KW-1133">Transmembrane helix</keyword>
<evidence type="ECO:0000256" key="1">
    <source>
        <dbReference type="SAM" id="Phobius"/>
    </source>
</evidence>
<name>A0ABU2WHL8_9GAMM</name>
<comment type="caution">
    <text evidence="2">The sequence shown here is derived from an EMBL/GenBank/DDBJ whole genome shotgun (WGS) entry which is preliminary data.</text>
</comment>
<evidence type="ECO:0000313" key="2">
    <source>
        <dbReference type="EMBL" id="MDT0497372.1"/>
    </source>
</evidence>
<proteinExistence type="predicted"/>
<evidence type="ECO:0000313" key="3">
    <source>
        <dbReference type="Proteomes" id="UP001254608"/>
    </source>
</evidence>
<keyword evidence="3" id="KW-1185">Reference proteome</keyword>
<organism evidence="2 3">
    <name type="scientific">Banduia mediterranea</name>
    <dbReference type="NCBI Taxonomy" id="3075609"/>
    <lineage>
        <taxon>Bacteria</taxon>
        <taxon>Pseudomonadati</taxon>
        <taxon>Pseudomonadota</taxon>
        <taxon>Gammaproteobacteria</taxon>
        <taxon>Nevskiales</taxon>
        <taxon>Algiphilaceae</taxon>
        <taxon>Banduia</taxon>
    </lineage>
</organism>
<keyword evidence="1" id="KW-0472">Membrane</keyword>
<dbReference type="RefSeq" id="WP_311364766.1">
    <property type="nucleotide sequence ID" value="NZ_JAVRIC010000009.1"/>
</dbReference>
<gene>
    <name evidence="2" type="ORF">RM530_08340</name>
</gene>
<dbReference type="EMBL" id="JAVRIC010000009">
    <property type="protein sequence ID" value="MDT0497372.1"/>
    <property type="molecule type" value="Genomic_DNA"/>
</dbReference>
<feature type="transmembrane region" description="Helical" evidence="1">
    <location>
        <begin position="73"/>
        <end position="96"/>
    </location>
</feature>